<evidence type="ECO:0000259" key="6">
    <source>
        <dbReference type="Pfam" id="PF02465"/>
    </source>
</evidence>
<dbReference type="GO" id="GO:0005576">
    <property type="term" value="C:extracellular region"/>
    <property type="evidence" value="ECO:0007669"/>
    <property type="project" value="UniProtKB-SubCell"/>
</dbReference>
<dbReference type="PANTHER" id="PTHR30288">
    <property type="entry name" value="FLAGELLAR CAP/ASSEMBLY PROTEIN FLID"/>
    <property type="match status" value="1"/>
</dbReference>
<comment type="caution">
    <text evidence="8">The sequence shown here is derived from an EMBL/GenBank/DDBJ whole genome shotgun (WGS) entry which is preliminary data.</text>
</comment>
<dbReference type="InterPro" id="IPR010809">
    <property type="entry name" value="FliD_C"/>
</dbReference>
<keyword evidence="8" id="KW-0969">Cilium</keyword>
<reference evidence="8" key="1">
    <citation type="journal article" date="2021" name="PeerJ">
        <title>Extensive microbial diversity within the chicken gut microbiome revealed by metagenomics and culture.</title>
        <authorList>
            <person name="Gilroy R."/>
            <person name="Ravi A."/>
            <person name="Getino M."/>
            <person name="Pursley I."/>
            <person name="Horton D.L."/>
            <person name="Alikhan N.F."/>
            <person name="Baker D."/>
            <person name="Gharbi K."/>
            <person name="Hall N."/>
            <person name="Watson M."/>
            <person name="Adriaenssens E.M."/>
            <person name="Foster-Nyarko E."/>
            <person name="Jarju S."/>
            <person name="Secka A."/>
            <person name="Antonio M."/>
            <person name="Oren A."/>
            <person name="Chaudhuri R.R."/>
            <person name="La Ragione R."/>
            <person name="Hildebrand F."/>
            <person name="Pallen M.J."/>
        </authorList>
    </citation>
    <scope>NUCLEOTIDE SEQUENCE</scope>
    <source>
        <strain evidence="8">378</strain>
    </source>
</reference>
<evidence type="ECO:0000313" key="8">
    <source>
        <dbReference type="EMBL" id="MBU3843895.1"/>
    </source>
</evidence>
<evidence type="ECO:0000313" key="9">
    <source>
        <dbReference type="Proteomes" id="UP000733611"/>
    </source>
</evidence>
<proteinExistence type="inferred from homology"/>
<evidence type="ECO:0000256" key="3">
    <source>
        <dbReference type="ARBA" id="ARBA00023054"/>
    </source>
</evidence>
<protein>
    <recommendedName>
        <fullName evidence="5">Flagellar hook-associated protein 2</fullName>
        <shortName evidence="5">HAP2</shortName>
    </recommendedName>
    <alternativeName>
        <fullName evidence="5">Flagellar cap protein</fullName>
    </alternativeName>
</protein>
<organism evidence="8 9">
    <name type="scientific">Candidatus Anaerobiospirillum pullicola</name>
    <dbReference type="NCBI Taxonomy" id="2838451"/>
    <lineage>
        <taxon>Bacteria</taxon>
        <taxon>Pseudomonadati</taxon>
        <taxon>Pseudomonadota</taxon>
        <taxon>Gammaproteobacteria</taxon>
        <taxon>Aeromonadales</taxon>
        <taxon>Succinivibrionaceae</taxon>
        <taxon>Anaerobiospirillum</taxon>
    </lineage>
</organism>
<dbReference type="Pfam" id="PF07195">
    <property type="entry name" value="FliD_C"/>
    <property type="match status" value="1"/>
</dbReference>
<keyword evidence="3 5" id="KW-0175">Coiled coil</keyword>
<feature type="domain" description="Flagellar hook-associated protein 2 C-terminal" evidence="7">
    <location>
        <begin position="262"/>
        <end position="510"/>
    </location>
</feature>
<dbReference type="AlphaFoldDB" id="A0A948WXK7"/>
<accession>A0A948WXK7</accession>
<keyword evidence="4 5" id="KW-0975">Bacterial flagellum</keyword>
<keyword evidence="5" id="KW-0964">Secreted</keyword>
<sequence>MASMITSAGSASGMDFESIISASVEAKRASLENKVTKPLSLANIELSGVGKLKSALQDFQKAIQALTKDNGFNSRKVNINQDADNPYFTVSTKDDAANANYSIDVLQLASTEKLSSQFDKDAKFAAGTLTITLPPANMDSDDPTAVKKARTIEIEVEEGMTLAQLRKKINNNDYGLTASIVSTNSGDRLVIDSGLSGDDNAFMMEFKSAGTSSDRDAIDNANMLTVNTGLSVTKGADDKTSDTVNIDDQYKSVPGNWTLTEGKDAIIEVDGAEVRSSTNEFDDQISGINLTVQRVTTETQDDGSVKKNPVTLDISEDTDAVTEKMQNFVTAYNTLMDTMDALYKHNTYTDGENNLDGGELSGDSMLRSLQTQLQNMMTSLRGSSDLDIYTVGLAFDSDGKMSLDSTDFKEHIKENFNAVVNLFTGEGTVDPNADKDDVPEDAGILLRLDAIIKTYTKTNGVLSEREQQINEEIDRYEAQEAENEAYLEQYEESLRQRYGKLDTTIANYNNSLNYLFSALS</sequence>
<evidence type="ECO:0000256" key="4">
    <source>
        <dbReference type="ARBA" id="ARBA00023143"/>
    </source>
</evidence>
<dbReference type="InterPro" id="IPR003481">
    <property type="entry name" value="FliD_N"/>
</dbReference>
<evidence type="ECO:0000256" key="2">
    <source>
        <dbReference type="ARBA" id="ARBA00011255"/>
    </source>
</evidence>
<feature type="domain" description="Flagellar hook-associated protein 2 N-terminal" evidence="6">
    <location>
        <begin position="12"/>
        <end position="111"/>
    </location>
</feature>
<dbReference type="GO" id="GO:0007155">
    <property type="term" value="P:cell adhesion"/>
    <property type="evidence" value="ECO:0007669"/>
    <property type="project" value="InterPro"/>
</dbReference>
<comment type="function">
    <text evidence="5">Required for morphogenesis and for the elongation of the flagellar filament by facilitating polymerization of the flagellin monomers at the tip of growing filament. Forms a capping structure, which prevents flagellin subunits (transported through the central channel of the flagellum) from leaking out without polymerization at the distal end.</text>
</comment>
<feature type="coiled-coil region" evidence="5">
    <location>
        <begin position="459"/>
        <end position="496"/>
    </location>
</feature>
<comment type="similarity">
    <text evidence="1 5">Belongs to the FliD family.</text>
</comment>
<dbReference type="GO" id="GO:0009421">
    <property type="term" value="C:bacterial-type flagellum filament cap"/>
    <property type="evidence" value="ECO:0007669"/>
    <property type="project" value="InterPro"/>
</dbReference>
<keyword evidence="8" id="KW-0282">Flagellum</keyword>
<comment type="subunit">
    <text evidence="2 5">Homopentamer.</text>
</comment>
<dbReference type="Proteomes" id="UP000733611">
    <property type="component" value="Unassembled WGS sequence"/>
</dbReference>
<evidence type="ECO:0000256" key="5">
    <source>
        <dbReference type="RuleBase" id="RU362066"/>
    </source>
</evidence>
<reference evidence="8" key="2">
    <citation type="submission" date="2021-04" db="EMBL/GenBank/DDBJ databases">
        <authorList>
            <person name="Gilroy R."/>
        </authorList>
    </citation>
    <scope>NUCLEOTIDE SEQUENCE</scope>
    <source>
        <strain evidence="8">378</strain>
    </source>
</reference>
<gene>
    <name evidence="8" type="primary">fliD</name>
    <name evidence="8" type="ORF">H9847_03355</name>
</gene>
<dbReference type="GO" id="GO:0009424">
    <property type="term" value="C:bacterial-type flagellum hook"/>
    <property type="evidence" value="ECO:0007669"/>
    <property type="project" value="UniProtKB-UniRule"/>
</dbReference>
<dbReference type="EMBL" id="JAHLFE010000062">
    <property type="protein sequence ID" value="MBU3843895.1"/>
    <property type="molecule type" value="Genomic_DNA"/>
</dbReference>
<evidence type="ECO:0000259" key="7">
    <source>
        <dbReference type="Pfam" id="PF07195"/>
    </source>
</evidence>
<dbReference type="InterPro" id="IPR040026">
    <property type="entry name" value="FliD"/>
</dbReference>
<evidence type="ECO:0000256" key="1">
    <source>
        <dbReference type="ARBA" id="ARBA00009764"/>
    </source>
</evidence>
<name>A0A948WXK7_9GAMM</name>
<dbReference type="GO" id="GO:0071973">
    <property type="term" value="P:bacterial-type flagellum-dependent cell motility"/>
    <property type="evidence" value="ECO:0007669"/>
    <property type="project" value="TreeGrafter"/>
</dbReference>
<dbReference type="PANTHER" id="PTHR30288:SF0">
    <property type="entry name" value="FLAGELLAR HOOK-ASSOCIATED PROTEIN 2"/>
    <property type="match status" value="1"/>
</dbReference>
<comment type="subcellular location">
    <subcellularLocation>
        <location evidence="5">Secreted</location>
    </subcellularLocation>
    <subcellularLocation>
        <location evidence="5">Bacterial flagellum</location>
    </subcellularLocation>
</comment>
<dbReference type="Pfam" id="PF02465">
    <property type="entry name" value="FliD_N"/>
    <property type="match status" value="1"/>
</dbReference>
<keyword evidence="8" id="KW-0966">Cell projection</keyword>